<dbReference type="InParanoid" id="A0A0G4GGS5"/>
<feature type="region of interest" description="Disordered" evidence="1">
    <location>
        <begin position="18"/>
        <end position="46"/>
    </location>
</feature>
<dbReference type="AlphaFoldDB" id="A0A0G4GGS5"/>
<dbReference type="VEuPathDB" id="CryptoDB:Vbra_17751"/>
<evidence type="ECO:0000313" key="3">
    <source>
        <dbReference type="Proteomes" id="UP000041254"/>
    </source>
</evidence>
<dbReference type="Proteomes" id="UP000041254">
    <property type="component" value="Unassembled WGS sequence"/>
</dbReference>
<evidence type="ECO:0000313" key="2">
    <source>
        <dbReference type="EMBL" id="CEM28651.1"/>
    </source>
</evidence>
<proteinExistence type="predicted"/>
<gene>
    <name evidence="2" type="ORF">Vbra_17751</name>
</gene>
<evidence type="ECO:0000256" key="1">
    <source>
        <dbReference type="SAM" id="MobiDB-lite"/>
    </source>
</evidence>
<organism evidence="2 3">
    <name type="scientific">Vitrella brassicaformis (strain CCMP3155)</name>
    <dbReference type="NCBI Taxonomy" id="1169540"/>
    <lineage>
        <taxon>Eukaryota</taxon>
        <taxon>Sar</taxon>
        <taxon>Alveolata</taxon>
        <taxon>Colpodellida</taxon>
        <taxon>Vitrellaceae</taxon>
        <taxon>Vitrella</taxon>
    </lineage>
</organism>
<accession>A0A0G4GGS5</accession>
<reference evidence="2 3" key="1">
    <citation type="submission" date="2014-11" db="EMBL/GenBank/DDBJ databases">
        <authorList>
            <person name="Zhu J."/>
            <person name="Qi W."/>
            <person name="Song R."/>
        </authorList>
    </citation>
    <scope>NUCLEOTIDE SEQUENCE [LARGE SCALE GENOMIC DNA]</scope>
</reference>
<name>A0A0G4GGS5_VITBC</name>
<sequence length="133" mass="14465">MDLWCAQWQRAAQISIERRRRRAARAGRSSHPSPPRQQQVEGSEDSILPLAQAAARAGARGGVRPAALQMRGGAGQPFAHPVVHHQQLVHRVPSPPGGGGDGNEKEEDDCCWLCSCCRWLAACLCFKQEGATF</sequence>
<dbReference type="EMBL" id="CDMY01000656">
    <property type="protein sequence ID" value="CEM28651.1"/>
    <property type="molecule type" value="Genomic_DNA"/>
</dbReference>
<keyword evidence="3" id="KW-1185">Reference proteome</keyword>
<protein>
    <submittedName>
        <fullName evidence="2">Uncharacterized protein</fullName>
    </submittedName>
</protein>